<sequence length="159" mass="17331">MLGETKQNGASSFGTVESGHENSIPDTAGDPQSAHGVPKSTLGLAMGEPVTDSAVILANETTESSPESVFSSCNQSDETHLTSENDESCSADIDIGQHIKSKKKVQARKSTEPHFRSWARGKSPMGPNSKAYETINQWWKNRGLTFRGNDEQEMHTRDH</sequence>
<name>A0A6G1G6P4_9PEZI</name>
<dbReference type="EMBL" id="ML975154">
    <property type="protein sequence ID" value="KAF1813631.1"/>
    <property type="molecule type" value="Genomic_DNA"/>
</dbReference>
<feature type="region of interest" description="Disordered" evidence="1">
    <location>
        <begin position="1"/>
        <end position="88"/>
    </location>
</feature>
<dbReference type="RefSeq" id="XP_033535262.1">
    <property type="nucleotide sequence ID" value="XM_033678029.1"/>
</dbReference>
<organism evidence="2">
    <name type="scientific">Eremomyces bilateralis CBS 781.70</name>
    <dbReference type="NCBI Taxonomy" id="1392243"/>
    <lineage>
        <taxon>Eukaryota</taxon>
        <taxon>Fungi</taxon>
        <taxon>Dikarya</taxon>
        <taxon>Ascomycota</taxon>
        <taxon>Pezizomycotina</taxon>
        <taxon>Dothideomycetes</taxon>
        <taxon>Dothideomycetes incertae sedis</taxon>
        <taxon>Eremomycetales</taxon>
        <taxon>Eremomycetaceae</taxon>
        <taxon>Eremomyces</taxon>
    </lineage>
</organism>
<feature type="compositionally biased region" description="Polar residues" evidence="1">
    <location>
        <begin position="59"/>
        <end position="76"/>
    </location>
</feature>
<evidence type="ECO:0000313" key="3">
    <source>
        <dbReference type="Proteomes" id="UP000504638"/>
    </source>
</evidence>
<feature type="compositionally biased region" description="Polar residues" evidence="1">
    <location>
        <begin position="1"/>
        <end position="15"/>
    </location>
</feature>
<proteinExistence type="predicted"/>
<dbReference type="GeneID" id="54418599"/>
<feature type="region of interest" description="Disordered" evidence="1">
    <location>
        <begin position="100"/>
        <end position="130"/>
    </location>
</feature>
<keyword evidence="3" id="KW-1185">Reference proteome</keyword>
<dbReference type="Proteomes" id="UP000504638">
    <property type="component" value="Unplaced"/>
</dbReference>
<reference evidence="4" key="3">
    <citation type="submission" date="2025-04" db="UniProtKB">
        <authorList>
            <consortium name="RefSeq"/>
        </authorList>
    </citation>
    <scope>IDENTIFICATION</scope>
    <source>
        <strain evidence="4">CBS 781.70</strain>
    </source>
</reference>
<reference evidence="4" key="2">
    <citation type="submission" date="2020-04" db="EMBL/GenBank/DDBJ databases">
        <authorList>
            <consortium name="NCBI Genome Project"/>
        </authorList>
    </citation>
    <scope>NUCLEOTIDE SEQUENCE</scope>
    <source>
        <strain evidence="4">CBS 781.70</strain>
    </source>
</reference>
<protein>
    <submittedName>
        <fullName evidence="2 4">Uncharacterized protein</fullName>
    </submittedName>
</protein>
<gene>
    <name evidence="2 4" type="ORF">P152DRAFT_448062</name>
</gene>
<evidence type="ECO:0000313" key="2">
    <source>
        <dbReference type="EMBL" id="KAF1813631.1"/>
    </source>
</evidence>
<evidence type="ECO:0000256" key="1">
    <source>
        <dbReference type="SAM" id="MobiDB-lite"/>
    </source>
</evidence>
<reference evidence="2 4" key="1">
    <citation type="submission" date="2020-01" db="EMBL/GenBank/DDBJ databases">
        <authorList>
            <consortium name="DOE Joint Genome Institute"/>
            <person name="Haridas S."/>
            <person name="Albert R."/>
            <person name="Binder M."/>
            <person name="Bloem J."/>
            <person name="Labutti K."/>
            <person name="Salamov A."/>
            <person name="Andreopoulos B."/>
            <person name="Baker S.E."/>
            <person name="Barry K."/>
            <person name="Bills G."/>
            <person name="Bluhm B.H."/>
            <person name="Cannon C."/>
            <person name="Castanera R."/>
            <person name="Culley D.E."/>
            <person name="Daum C."/>
            <person name="Ezra D."/>
            <person name="Gonzalez J.B."/>
            <person name="Henrissat B."/>
            <person name="Kuo A."/>
            <person name="Liang C."/>
            <person name="Lipzen A."/>
            <person name="Lutzoni F."/>
            <person name="Magnuson J."/>
            <person name="Mondo S."/>
            <person name="Nolan M."/>
            <person name="Ohm R."/>
            <person name="Pangilinan J."/>
            <person name="Park H.-J."/>
            <person name="Ramirez L."/>
            <person name="Alfaro M."/>
            <person name="Sun H."/>
            <person name="Tritt A."/>
            <person name="Yoshinaga Y."/>
            <person name="Zwiers L.-H."/>
            <person name="Turgeon B.G."/>
            <person name="Goodwin S.B."/>
            <person name="Spatafora J.W."/>
            <person name="Crous P.W."/>
            <person name="Grigoriev I.V."/>
        </authorList>
    </citation>
    <scope>NUCLEOTIDE SEQUENCE</scope>
    <source>
        <strain evidence="2 4">CBS 781.70</strain>
    </source>
</reference>
<evidence type="ECO:0000313" key="4">
    <source>
        <dbReference type="RefSeq" id="XP_033535262.1"/>
    </source>
</evidence>
<accession>A0A6G1G6P4</accession>
<dbReference type="AlphaFoldDB" id="A0A6G1G6P4"/>